<gene>
    <name evidence="2" type="ORF">FUAX_53330</name>
</gene>
<dbReference type="EMBL" id="AP025322">
    <property type="protein sequence ID" value="BDD12901.1"/>
    <property type="molecule type" value="Genomic_DNA"/>
</dbReference>
<dbReference type="AlphaFoldDB" id="A0AAU9CV22"/>
<proteinExistence type="predicted"/>
<feature type="transmembrane region" description="Helical" evidence="1">
    <location>
        <begin position="6"/>
        <end position="24"/>
    </location>
</feature>
<keyword evidence="2" id="KW-0614">Plasmid</keyword>
<keyword evidence="1" id="KW-0812">Transmembrane</keyword>
<dbReference type="KEGG" id="fax:FUAX_53330"/>
<reference evidence="2 3" key="1">
    <citation type="submission" date="2021-12" db="EMBL/GenBank/DDBJ databases">
        <title>Genome sequencing of bacteria with rrn-lacking chromosome and rrn-plasmid.</title>
        <authorList>
            <person name="Anda M."/>
            <person name="Iwasaki W."/>
        </authorList>
    </citation>
    <scope>NUCLEOTIDE SEQUENCE [LARGE SCALE GENOMIC DNA]</scope>
    <source>
        <strain evidence="2 3">DSM 100852</strain>
        <plasmid evidence="2 3">pFA8</plasmid>
    </source>
</reference>
<name>A0AAU9CV22_9BACT</name>
<accession>A0AAU9CV22</accession>
<evidence type="ECO:0000313" key="3">
    <source>
        <dbReference type="Proteomes" id="UP001348817"/>
    </source>
</evidence>
<feature type="transmembrane region" description="Helical" evidence="1">
    <location>
        <begin position="119"/>
        <end position="138"/>
    </location>
</feature>
<keyword evidence="3" id="KW-1185">Reference proteome</keyword>
<dbReference type="RefSeq" id="WP_338396136.1">
    <property type="nucleotide sequence ID" value="NZ_AP025322.1"/>
</dbReference>
<feature type="transmembrane region" description="Helical" evidence="1">
    <location>
        <begin position="90"/>
        <end position="107"/>
    </location>
</feature>
<evidence type="ECO:0000313" key="2">
    <source>
        <dbReference type="EMBL" id="BDD12901.1"/>
    </source>
</evidence>
<organism evidence="2 3">
    <name type="scientific">Fulvitalea axinellae</name>
    <dbReference type="NCBI Taxonomy" id="1182444"/>
    <lineage>
        <taxon>Bacteria</taxon>
        <taxon>Pseudomonadati</taxon>
        <taxon>Bacteroidota</taxon>
        <taxon>Cytophagia</taxon>
        <taxon>Cytophagales</taxon>
        <taxon>Persicobacteraceae</taxon>
        <taxon>Fulvitalea</taxon>
    </lineage>
</organism>
<feature type="transmembrane region" description="Helical" evidence="1">
    <location>
        <begin position="61"/>
        <end position="78"/>
    </location>
</feature>
<feature type="transmembrane region" description="Helical" evidence="1">
    <location>
        <begin position="150"/>
        <end position="170"/>
    </location>
</feature>
<sequence length="218" mass="25011">MNLYVLTYIVPAILAIGVIGIACLSVKKVNGIGRILYSYLFLNLLIDLASRTMVILRENNLYAFSFSSLLDLTVYFLVFRSLGLGKRAPAFMTFVGLIYVLAETYYLDMSDYESLQPYSKSLCALIIVTMGIALLLKLMKSDEAYPRRHISLILASITFFSLEMILLLPFNFLINVDSNLTLYLWLLRIAFMSMFYAYITSYIYSNGRNRKRSRYGFL</sequence>
<evidence type="ECO:0008006" key="4">
    <source>
        <dbReference type="Google" id="ProtNLM"/>
    </source>
</evidence>
<feature type="transmembrane region" description="Helical" evidence="1">
    <location>
        <begin position="182"/>
        <end position="204"/>
    </location>
</feature>
<evidence type="ECO:0000256" key="1">
    <source>
        <dbReference type="SAM" id="Phobius"/>
    </source>
</evidence>
<geneLocation type="plasmid" evidence="2 3">
    <name>pFA8</name>
</geneLocation>
<protein>
    <recommendedName>
        <fullName evidence="4">YhhN-like protein</fullName>
    </recommendedName>
</protein>
<keyword evidence="1" id="KW-1133">Transmembrane helix</keyword>
<feature type="transmembrane region" description="Helical" evidence="1">
    <location>
        <begin position="36"/>
        <end position="55"/>
    </location>
</feature>
<keyword evidence="1" id="KW-0472">Membrane</keyword>
<dbReference type="Proteomes" id="UP001348817">
    <property type="component" value="Plasmid pFA8"/>
</dbReference>